<evidence type="ECO:0000313" key="4">
    <source>
        <dbReference type="Proteomes" id="UP000614469"/>
    </source>
</evidence>
<comment type="caution">
    <text evidence="3">The sequence shown here is derived from an EMBL/GenBank/DDBJ whole genome shotgun (WGS) entry which is preliminary data.</text>
</comment>
<evidence type="ECO:0000256" key="1">
    <source>
        <dbReference type="SAM" id="SignalP"/>
    </source>
</evidence>
<dbReference type="PROSITE" id="PS51782">
    <property type="entry name" value="LYSM"/>
    <property type="match status" value="1"/>
</dbReference>
<dbReference type="Gene3D" id="3.10.350.10">
    <property type="entry name" value="LysM domain"/>
    <property type="match status" value="1"/>
</dbReference>
<dbReference type="SUPFAM" id="SSF54106">
    <property type="entry name" value="LysM domain"/>
    <property type="match status" value="1"/>
</dbReference>
<evidence type="ECO:0000313" key="3">
    <source>
        <dbReference type="EMBL" id="MBC8336111.1"/>
    </source>
</evidence>
<dbReference type="Proteomes" id="UP000614469">
    <property type="component" value="Unassembled WGS sequence"/>
</dbReference>
<dbReference type="AlphaFoldDB" id="A0A8J6NIH9"/>
<organism evidence="3 4">
    <name type="scientific">Candidatus Desulfolinea nitratireducens</name>
    <dbReference type="NCBI Taxonomy" id="2841698"/>
    <lineage>
        <taxon>Bacteria</taxon>
        <taxon>Bacillati</taxon>
        <taxon>Chloroflexota</taxon>
        <taxon>Anaerolineae</taxon>
        <taxon>Anaerolineales</taxon>
        <taxon>Anaerolineales incertae sedis</taxon>
        <taxon>Candidatus Desulfolinea</taxon>
    </lineage>
</organism>
<keyword evidence="1" id="KW-0732">Signal</keyword>
<feature type="chain" id="PRO_5035220906" evidence="1">
    <location>
        <begin position="39"/>
        <end position="119"/>
    </location>
</feature>
<dbReference type="Pfam" id="PF01476">
    <property type="entry name" value="LysM"/>
    <property type="match status" value="1"/>
</dbReference>
<proteinExistence type="predicted"/>
<dbReference type="EMBL" id="JACNJN010000140">
    <property type="protein sequence ID" value="MBC8336111.1"/>
    <property type="molecule type" value="Genomic_DNA"/>
</dbReference>
<dbReference type="InterPro" id="IPR036779">
    <property type="entry name" value="LysM_dom_sf"/>
</dbReference>
<dbReference type="SMART" id="SM00257">
    <property type="entry name" value="LysM"/>
    <property type="match status" value="1"/>
</dbReference>
<protein>
    <submittedName>
        <fullName evidence="3">LysM peptidoglycan-binding domain-containing protein</fullName>
    </submittedName>
</protein>
<sequence length="119" mass="13143">MILISETRSNLKIFKLIYPFFAAVFLLFASLLPTPVAAQESDEGPTYIVQSGDTLWDIASRFNIDLDNLMETNGLEDGNLVIGQELIIPGLEGVSGVLRTETVPYGDNLRSLERRTQAP</sequence>
<evidence type="ECO:0000259" key="2">
    <source>
        <dbReference type="PROSITE" id="PS51782"/>
    </source>
</evidence>
<dbReference type="InterPro" id="IPR018392">
    <property type="entry name" value="LysM"/>
</dbReference>
<dbReference type="CDD" id="cd00118">
    <property type="entry name" value="LysM"/>
    <property type="match status" value="1"/>
</dbReference>
<accession>A0A8J6NIH9</accession>
<feature type="signal peptide" evidence="1">
    <location>
        <begin position="1"/>
        <end position="38"/>
    </location>
</feature>
<feature type="domain" description="LysM" evidence="2">
    <location>
        <begin position="45"/>
        <end position="88"/>
    </location>
</feature>
<gene>
    <name evidence="3" type="ORF">H8E29_12655</name>
</gene>
<feature type="non-terminal residue" evidence="3">
    <location>
        <position position="119"/>
    </location>
</feature>
<name>A0A8J6NIH9_9CHLR</name>
<reference evidence="3 4" key="1">
    <citation type="submission" date="2020-08" db="EMBL/GenBank/DDBJ databases">
        <title>Bridging the membrane lipid divide: bacteria of the FCB group superphylum have the potential to synthesize archaeal ether lipids.</title>
        <authorList>
            <person name="Villanueva L."/>
            <person name="Von Meijenfeldt F.A.B."/>
            <person name="Westbye A.B."/>
            <person name="Yadav S."/>
            <person name="Hopmans E.C."/>
            <person name="Dutilh B.E."/>
            <person name="Sinninghe Damste J.S."/>
        </authorList>
    </citation>
    <scope>NUCLEOTIDE SEQUENCE [LARGE SCALE GENOMIC DNA]</scope>
    <source>
        <strain evidence="3">NIOZ-UU36</strain>
    </source>
</reference>